<dbReference type="EMBL" id="BRXU01000044">
    <property type="protein sequence ID" value="GLC61290.1"/>
    <property type="molecule type" value="Genomic_DNA"/>
</dbReference>
<name>A0A9W6FA11_9CHLO</name>
<evidence type="ECO:0000256" key="1">
    <source>
        <dbReference type="SAM" id="MobiDB-lite"/>
    </source>
</evidence>
<protein>
    <submittedName>
        <fullName evidence="2">Uncharacterized protein</fullName>
    </submittedName>
</protein>
<reference evidence="2 3" key="1">
    <citation type="journal article" date="2023" name="Commun. Biol.">
        <title>Reorganization of the ancestral sex-determining regions during the evolution of trioecy in Pleodorina starrii.</title>
        <authorList>
            <person name="Takahashi K."/>
            <person name="Suzuki S."/>
            <person name="Kawai-Toyooka H."/>
            <person name="Yamamoto K."/>
            <person name="Hamaji T."/>
            <person name="Ootsuki R."/>
            <person name="Yamaguchi H."/>
            <person name="Kawachi M."/>
            <person name="Higashiyama T."/>
            <person name="Nozaki H."/>
        </authorList>
    </citation>
    <scope>NUCLEOTIDE SEQUENCE [LARGE SCALE GENOMIC DNA]</scope>
    <source>
        <strain evidence="2 3">NIES-4479</strain>
    </source>
</reference>
<feature type="compositionally biased region" description="Low complexity" evidence="1">
    <location>
        <begin position="157"/>
        <end position="174"/>
    </location>
</feature>
<evidence type="ECO:0000313" key="2">
    <source>
        <dbReference type="EMBL" id="GLC61290.1"/>
    </source>
</evidence>
<dbReference type="OrthoDB" id="549098at2759"/>
<sequence length="224" mass="23018">MSIPAVIRSRRSAHLVAIRAWACAKGTSAPTAASLSASCSCGCNDAHLGSRWLSHLSCQRSTPPAGQAFAAGERLAGRFLGSLTSPFRSTALAMSTAAAAAATSAAASTSQAQHARLEPAADIPPERRAKLADELDAPGPSSGSATAGRRDRRPQRGASEGSSSPGPSAAGLGLPNDAEVQAVFDKIVGNLTKSGRKATARRIVLDAMRIMRGHLRKGDLDKIK</sequence>
<accession>A0A9W6FA11</accession>
<gene>
    <name evidence="2" type="primary">PLEST009438</name>
    <name evidence="2" type="ORF">PLESTB_001740100</name>
</gene>
<keyword evidence="3" id="KW-1185">Reference proteome</keyword>
<dbReference type="Proteomes" id="UP001165080">
    <property type="component" value="Unassembled WGS sequence"/>
</dbReference>
<evidence type="ECO:0000313" key="3">
    <source>
        <dbReference type="Proteomes" id="UP001165080"/>
    </source>
</evidence>
<proteinExistence type="predicted"/>
<dbReference type="AlphaFoldDB" id="A0A9W6FA11"/>
<organism evidence="2 3">
    <name type="scientific">Pleodorina starrii</name>
    <dbReference type="NCBI Taxonomy" id="330485"/>
    <lineage>
        <taxon>Eukaryota</taxon>
        <taxon>Viridiplantae</taxon>
        <taxon>Chlorophyta</taxon>
        <taxon>core chlorophytes</taxon>
        <taxon>Chlorophyceae</taxon>
        <taxon>CS clade</taxon>
        <taxon>Chlamydomonadales</taxon>
        <taxon>Volvocaceae</taxon>
        <taxon>Pleodorina</taxon>
    </lineage>
</organism>
<feature type="region of interest" description="Disordered" evidence="1">
    <location>
        <begin position="132"/>
        <end position="174"/>
    </location>
</feature>
<comment type="caution">
    <text evidence="2">The sequence shown here is derived from an EMBL/GenBank/DDBJ whole genome shotgun (WGS) entry which is preliminary data.</text>
</comment>